<feature type="non-terminal residue" evidence="2">
    <location>
        <position position="1"/>
    </location>
</feature>
<organism evidence="2 3">
    <name type="scientific">Taxus chinensis</name>
    <name type="common">Chinese yew</name>
    <name type="synonym">Taxus wallichiana var. chinensis</name>
    <dbReference type="NCBI Taxonomy" id="29808"/>
    <lineage>
        <taxon>Eukaryota</taxon>
        <taxon>Viridiplantae</taxon>
        <taxon>Streptophyta</taxon>
        <taxon>Embryophyta</taxon>
        <taxon>Tracheophyta</taxon>
        <taxon>Spermatophyta</taxon>
        <taxon>Pinopsida</taxon>
        <taxon>Pinidae</taxon>
        <taxon>Conifers II</taxon>
        <taxon>Cupressales</taxon>
        <taxon>Taxaceae</taxon>
        <taxon>Taxus</taxon>
    </lineage>
</organism>
<evidence type="ECO:0000313" key="3">
    <source>
        <dbReference type="Proteomes" id="UP000824469"/>
    </source>
</evidence>
<evidence type="ECO:0000313" key="2">
    <source>
        <dbReference type="EMBL" id="KAH9311943.1"/>
    </source>
</evidence>
<feature type="compositionally biased region" description="Polar residues" evidence="1">
    <location>
        <begin position="144"/>
        <end position="153"/>
    </location>
</feature>
<dbReference type="AlphaFoldDB" id="A0AA38L0Y9"/>
<feature type="region of interest" description="Disordered" evidence="1">
    <location>
        <begin position="1"/>
        <end position="97"/>
    </location>
</feature>
<reference evidence="2 3" key="1">
    <citation type="journal article" date="2021" name="Nat. Plants">
        <title>The Taxus genome provides insights into paclitaxel biosynthesis.</title>
        <authorList>
            <person name="Xiong X."/>
            <person name="Gou J."/>
            <person name="Liao Q."/>
            <person name="Li Y."/>
            <person name="Zhou Q."/>
            <person name="Bi G."/>
            <person name="Li C."/>
            <person name="Du R."/>
            <person name="Wang X."/>
            <person name="Sun T."/>
            <person name="Guo L."/>
            <person name="Liang H."/>
            <person name="Lu P."/>
            <person name="Wu Y."/>
            <person name="Zhang Z."/>
            <person name="Ro D.K."/>
            <person name="Shang Y."/>
            <person name="Huang S."/>
            <person name="Yan J."/>
        </authorList>
    </citation>
    <scope>NUCLEOTIDE SEQUENCE [LARGE SCALE GENOMIC DNA]</scope>
    <source>
        <strain evidence="2">Ta-2019</strain>
    </source>
</reference>
<name>A0AA38L0Y9_TAXCH</name>
<protein>
    <submittedName>
        <fullName evidence="2">Uncharacterized protein</fullName>
    </submittedName>
</protein>
<evidence type="ECO:0000256" key="1">
    <source>
        <dbReference type="SAM" id="MobiDB-lite"/>
    </source>
</evidence>
<feature type="compositionally biased region" description="Polar residues" evidence="1">
    <location>
        <begin position="9"/>
        <end position="32"/>
    </location>
</feature>
<keyword evidence="3" id="KW-1185">Reference proteome</keyword>
<sequence>SPLGRVGQKSANRPNRAKSAQTVRNAAGTNGTKVRGGREMAVRQREKNRLTAERDSLGRLGQKYPNRPVRPKSVQAVQNKVGQVEQKYPNRPVRPKWEQMVRKQMGRLDQKCANRPNRAKRVEAARKANGTHGTKRREPAGSAEISTKSTVPNGTKGRMGGENPKEPRTNQIMTCVTGGKVN</sequence>
<feature type="compositionally biased region" description="Basic and acidic residues" evidence="1">
    <location>
        <begin position="36"/>
        <end position="57"/>
    </location>
</feature>
<accession>A0AA38L0Y9</accession>
<comment type="caution">
    <text evidence="2">The sequence shown here is derived from an EMBL/GenBank/DDBJ whole genome shotgun (WGS) entry which is preliminary data.</text>
</comment>
<dbReference type="Proteomes" id="UP000824469">
    <property type="component" value="Unassembled WGS sequence"/>
</dbReference>
<gene>
    <name evidence="2" type="ORF">KI387_026978</name>
</gene>
<feature type="non-terminal residue" evidence="2">
    <location>
        <position position="182"/>
    </location>
</feature>
<proteinExistence type="predicted"/>
<dbReference type="EMBL" id="JAHRHJ020000006">
    <property type="protein sequence ID" value="KAH9311943.1"/>
    <property type="molecule type" value="Genomic_DNA"/>
</dbReference>
<feature type="region of interest" description="Disordered" evidence="1">
    <location>
        <begin position="116"/>
        <end position="182"/>
    </location>
</feature>